<evidence type="ECO:0000259" key="1">
    <source>
        <dbReference type="PROSITE" id="PS50908"/>
    </source>
</evidence>
<dbReference type="Gene3D" id="3.10.110.10">
    <property type="entry name" value="Ubiquitin Conjugating Enzyme"/>
    <property type="match status" value="1"/>
</dbReference>
<dbReference type="GO" id="GO:0034198">
    <property type="term" value="P:cellular response to amino acid starvation"/>
    <property type="evidence" value="ECO:0007669"/>
    <property type="project" value="EnsemblFungi"/>
</dbReference>
<dbReference type="GO" id="GO:0031333">
    <property type="term" value="P:negative regulation of protein-containing complex assembly"/>
    <property type="evidence" value="ECO:0007669"/>
    <property type="project" value="EnsemblFungi"/>
</dbReference>
<dbReference type="KEGG" id="erc:Ecym_4263"/>
<evidence type="ECO:0000313" key="2">
    <source>
        <dbReference type="EMBL" id="AET39327.1"/>
    </source>
</evidence>
<dbReference type="InParanoid" id="G8JTH4"/>
<feature type="domain" description="RWD" evidence="1">
    <location>
        <begin position="9"/>
        <end position="164"/>
    </location>
</feature>
<proteinExistence type="predicted"/>
<dbReference type="CDD" id="cd23824">
    <property type="entry name" value="RWD_ScGIR2-like"/>
    <property type="match status" value="1"/>
</dbReference>
<dbReference type="InterPro" id="IPR016135">
    <property type="entry name" value="UBQ-conjugating_enzyme/RWD"/>
</dbReference>
<dbReference type="Proteomes" id="UP000006790">
    <property type="component" value="Chromosome 4"/>
</dbReference>
<dbReference type="GO" id="GO:1903833">
    <property type="term" value="P:positive regulation of cellular response to amino acid starvation"/>
    <property type="evidence" value="ECO:0007669"/>
    <property type="project" value="EnsemblFungi"/>
</dbReference>
<reference evidence="3" key="1">
    <citation type="journal article" date="2012" name="G3 (Bethesda)">
        <title>Pichia sorbitophila, an interspecies yeast hybrid reveals early steps of genome resolution following polyploidization.</title>
        <authorList>
            <person name="Leh Louis V."/>
            <person name="Despons L."/>
            <person name="Friedrich A."/>
            <person name="Martin T."/>
            <person name="Durrens P."/>
            <person name="Casaregola S."/>
            <person name="Neuveglise C."/>
            <person name="Fairhead C."/>
            <person name="Marck C."/>
            <person name="Cruz J.A."/>
            <person name="Straub M.L."/>
            <person name="Kugler V."/>
            <person name="Sacerdot C."/>
            <person name="Uzunov Z."/>
            <person name="Thierry A."/>
            <person name="Weiss S."/>
            <person name="Bleykasten C."/>
            <person name="De Montigny J."/>
            <person name="Jacques N."/>
            <person name="Jung P."/>
            <person name="Lemaire M."/>
            <person name="Mallet S."/>
            <person name="Morel G."/>
            <person name="Richard G.F."/>
            <person name="Sarkar A."/>
            <person name="Savel G."/>
            <person name="Schacherer J."/>
            <person name="Seret M.L."/>
            <person name="Talla E."/>
            <person name="Samson G."/>
            <person name="Jubin C."/>
            <person name="Poulain J."/>
            <person name="Vacherie B."/>
            <person name="Barbe V."/>
            <person name="Pelletier E."/>
            <person name="Sherman D.J."/>
            <person name="Westhof E."/>
            <person name="Weissenbach J."/>
            <person name="Baret P.V."/>
            <person name="Wincker P."/>
            <person name="Gaillardin C."/>
            <person name="Dujon B."/>
            <person name="Souciet J.L."/>
        </authorList>
    </citation>
    <scope>NUCLEOTIDE SEQUENCE [LARGE SCALE GENOMIC DNA]</scope>
    <source>
        <strain evidence="3">CBS 270.75 / DBVPG 7215 / KCTC 17166 / NRRL Y-17582</strain>
    </source>
</reference>
<dbReference type="eggNOG" id="KOG4018">
    <property type="taxonomic scope" value="Eukaryota"/>
</dbReference>
<sequence length="262" mass="30906">MDYKEEQEQELEVLRSIYPEEVEVLCGEYPRIRFQVDLKLEVVPLERSSFTCDTISKEHHLVLEFQLPERYPEEAPEVKIEPYVVSMEGGGEEGEGEEEEEQEYDDHGNLIVGKVENIPDLITFNEYVPKLMLDVHRQVEEDMLLGMQMCFALISSIKELSEDWFQRKLDSLEKEHERRLRERELEEQKKFRGTKVTRESYLAWRSKFRQELGLEERDAERRLQAHCGRITGRKLFEQGLDGEDDADGVGYEEELSQAVRDL</sequence>
<organism evidence="2 3">
    <name type="scientific">Eremothecium cymbalariae (strain CBS 270.75 / DBVPG 7215 / KCTC 17166 / NRRL Y-17582)</name>
    <name type="common">Yeast</name>
    <dbReference type="NCBI Taxonomy" id="931890"/>
    <lineage>
        <taxon>Eukaryota</taxon>
        <taxon>Fungi</taxon>
        <taxon>Dikarya</taxon>
        <taxon>Ascomycota</taxon>
        <taxon>Saccharomycotina</taxon>
        <taxon>Saccharomycetes</taxon>
        <taxon>Saccharomycetales</taxon>
        <taxon>Saccharomycetaceae</taxon>
        <taxon>Eremothecium</taxon>
    </lineage>
</organism>
<dbReference type="GO" id="GO:0004860">
    <property type="term" value="F:protein kinase inhibitor activity"/>
    <property type="evidence" value="ECO:0007669"/>
    <property type="project" value="EnsemblFungi"/>
</dbReference>
<dbReference type="HOGENOM" id="CLU_084528_0_0_1"/>
<dbReference type="Pfam" id="PF05773">
    <property type="entry name" value="RWD"/>
    <property type="match status" value="1"/>
</dbReference>
<accession>G8JTH4</accession>
<dbReference type="RefSeq" id="XP_003646144.1">
    <property type="nucleotide sequence ID" value="XM_003646096.1"/>
</dbReference>
<dbReference type="OrthoDB" id="277175at2759"/>
<dbReference type="OMA" id="QWDEHKK"/>
<dbReference type="GO" id="GO:0002181">
    <property type="term" value="P:cytoplasmic translation"/>
    <property type="evidence" value="ECO:0007669"/>
    <property type="project" value="EnsemblFungi"/>
</dbReference>
<dbReference type="PANTHER" id="PTHR12292">
    <property type="entry name" value="RWD DOMAIN-CONTAINING PROTEIN"/>
    <property type="match status" value="1"/>
</dbReference>
<dbReference type="AlphaFoldDB" id="G8JTH4"/>
<dbReference type="PROSITE" id="PS50908">
    <property type="entry name" value="RWD"/>
    <property type="match status" value="1"/>
</dbReference>
<dbReference type="GeneID" id="11469472"/>
<dbReference type="EMBL" id="CP002500">
    <property type="protein sequence ID" value="AET39327.1"/>
    <property type="molecule type" value="Genomic_DNA"/>
</dbReference>
<dbReference type="InterPro" id="IPR006575">
    <property type="entry name" value="RWD_dom"/>
</dbReference>
<keyword evidence="3" id="KW-1185">Reference proteome</keyword>
<dbReference type="STRING" id="931890.G8JTH4"/>
<protein>
    <recommendedName>
        <fullName evidence="1">RWD domain-containing protein</fullName>
    </recommendedName>
</protein>
<gene>
    <name evidence="2" type="ordered locus">Ecym_4263</name>
</gene>
<dbReference type="SUPFAM" id="SSF54495">
    <property type="entry name" value="UBC-like"/>
    <property type="match status" value="1"/>
</dbReference>
<dbReference type="InterPro" id="IPR040213">
    <property type="entry name" value="GIR2-like"/>
</dbReference>
<name>G8JTH4_ERECY</name>
<evidence type="ECO:0000313" key="3">
    <source>
        <dbReference type="Proteomes" id="UP000006790"/>
    </source>
</evidence>
<dbReference type="SMART" id="SM00591">
    <property type="entry name" value="RWD"/>
    <property type="match status" value="1"/>
</dbReference>
<dbReference type="FunCoup" id="G8JTH4">
    <property type="interactions" value="757"/>
</dbReference>